<dbReference type="Proteomes" id="UP001331761">
    <property type="component" value="Unassembled WGS sequence"/>
</dbReference>
<evidence type="ECO:0000313" key="3">
    <source>
        <dbReference type="Proteomes" id="UP001331761"/>
    </source>
</evidence>
<feature type="compositionally biased region" description="Polar residues" evidence="1">
    <location>
        <begin position="1"/>
        <end position="14"/>
    </location>
</feature>
<proteinExistence type="predicted"/>
<organism evidence="2 3">
    <name type="scientific">Trichostrongylus colubriformis</name>
    <name type="common">Black scour worm</name>
    <dbReference type="NCBI Taxonomy" id="6319"/>
    <lineage>
        <taxon>Eukaryota</taxon>
        <taxon>Metazoa</taxon>
        <taxon>Ecdysozoa</taxon>
        <taxon>Nematoda</taxon>
        <taxon>Chromadorea</taxon>
        <taxon>Rhabditida</taxon>
        <taxon>Rhabditina</taxon>
        <taxon>Rhabditomorpha</taxon>
        <taxon>Strongyloidea</taxon>
        <taxon>Trichostrongylidae</taxon>
        <taxon>Trichostrongylus</taxon>
    </lineage>
</organism>
<accession>A0AAN8J0C3</accession>
<sequence>MDANDSKVTQQNTDETVKENGHFNKGNEDK</sequence>
<gene>
    <name evidence="2" type="ORF">GCK32_022606</name>
</gene>
<evidence type="ECO:0000256" key="1">
    <source>
        <dbReference type="SAM" id="MobiDB-lite"/>
    </source>
</evidence>
<dbReference type="AlphaFoldDB" id="A0AAN8J0C3"/>
<name>A0AAN8J0C3_TRICO</name>
<keyword evidence="3" id="KW-1185">Reference proteome</keyword>
<feature type="region of interest" description="Disordered" evidence="1">
    <location>
        <begin position="1"/>
        <end position="30"/>
    </location>
</feature>
<dbReference type="EMBL" id="WIXE01017420">
    <property type="protein sequence ID" value="KAK5971764.1"/>
    <property type="molecule type" value="Genomic_DNA"/>
</dbReference>
<feature type="compositionally biased region" description="Basic and acidic residues" evidence="1">
    <location>
        <begin position="15"/>
        <end position="30"/>
    </location>
</feature>
<evidence type="ECO:0000313" key="2">
    <source>
        <dbReference type="EMBL" id="KAK5971764.1"/>
    </source>
</evidence>
<protein>
    <submittedName>
        <fullName evidence="2">Uncharacterized protein</fullName>
    </submittedName>
</protein>
<comment type="caution">
    <text evidence="2">The sequence shown here is derived from an EMBL/GenBank/DDBJ whole genome shotgun (WGS) entry which is preliminary data.</text>
</comment>
<reference evidence="2 3" key="1">
    <citation type="submission" date="2019-10" db="EMBL/GenBank/DDBJ databases">
        <title>Assembly and Annotation for the nematode Trichostrongylus colubriformis.</title>
        <authorList>
            <person name="Martin J."/>
        </authorList>
    </citation>
    <scope>NUCLEOTIDE SEQUENCE [LARGE SCALE GENOMIC DNA]</scope>
    <source>
        <strain evidence="2">G859</strain>
        <tissue evidence="2">Whole worm</tissue>
    </source>
</reference>
<feature type="non-terminal residue" evidence="2">
    <location>
        <position position="30"/>
    </location>
</feature>